<feature type="transmembrane region" description="Helical" evidence="1">
    <location>
        <begin position="390"/>
        <end position="409"/>
    </location>
</feature>
<dbReference type="GO" id="GO:0016491">
    <property type="term" value="F:oxidoreductase activity"/>
    <property type="evidence" value="ECO:0007669"/>
    <property type="project" value="InterPro"/>
</dbReference>
<dbReference type="Pfam" id="PF09995">
    <property type="entry name" value="MPAB_Lcp_cat"/>
    <property type="match status" value="1"/>
</dbReference>
<evidence type="ECO:0000256" key="1">
    <source>
        <dbReference type="SAM" id="Phobius"/>
    </source>
</evidence>
<name>A0A0U5FYJ1_ASPCI</name>
<reference evidence="4" key="1">
    <citation type="journal article" date="2016" name="Genome Announc.">
        <title>Draft genome sequences of fungus Aspergillus calidoustus.</title>
        <authorList>
            <person name="Horn F."/>
            <person name="Linde J."/>
            <person name="Mattern D.J."/>
            <person name="Walther G."/>
            <person name="Guthke R."/>
            <person name="Scherlach K."/>
            <person name="Martin K."/>
            <person name="Brakhage A.A."/>
            <person name="Petzke L."/>
            <person name="Valiante V."/>
        </authorList>
    </citation>
    <scope>NUCLEOTIDE SEQUENCE [LARGE SCALE GENOMIC DNA]</scope>
    <source>
        <strain evidence="4">SF006504</strain>
    </source>
</reference>
<evidence type="ECO:0000313" key="4">
    <source>
        <dbReference type="Proteomes" id="UP000054771"/>
    </source>
</evidence>
<organism evidence="3 4">
    <name type="scientific">Aspergillus calidoustus</name>
    <dbReference type="NCBI Taxonomy" id="454130"/>
    <lineage>
        <taxon>Eukaryota</taxon>
        <taxon>Fungi</taxon>
        <taxon>Dikarya</taxon>
        <taxon>Ascomycota</taxon>
        <taxon>Pezizomycotina</taxon>
        <taxon>Eurotiomycetes</taxon>
        <taxon>Eurotiomycetidae</taxon>
        <taxon>Eurotiales</taxon>
        <taxon>Aspergillaceae</taxon>
        <taxon>Aspergillus</taxon>
        <taxon>Aspergillus subgen. Nidulantes</taxon>
    </lineage>
</organism>
<protein>
    <recommendedName>
        <fullName evidence="2">ER-bound oxygenase mpaB/mpaB'/Rubber oxygenase catalytic domain-containing protein</fullName>
    </recommendedName>
</protein>
<dbReference type="Proteomes" id="UP000054771">
    <property type="component" value="Unassembled WGS sequence"/>
</dbReference>
<keyword evidence="1" id="KW-0812">Transmembrane</keyword>
<gene>
    <name evidence="3" type="ORF">ASPCAL05847</name>
</gene>
<dbReference type="OMA" id="CDQLGMG"/>
<feature type="domain" description="ER-bound oxygenase mpaB/mpaB'/Rubber oxygenase catalytic" evidence="2">
    <location>
        <begin position="165"/>
        <end position="389"/>
    </location>
</feature>
<dbReference type="InterPro" id="IPR018713">
    <property type="entry name" value="MPAB/Lcp_cat_dom"/>
</dbReference>
<dbReference type="STRING" id="454130.A0A0U5FYJ1"/>
<dbReference type="PANTHER" id="PTHR37539:SF1">
    <property type="entry name" value="ER-BOUND OXYGENASE MPAB_MPAB'_RUBBER OXYGENASE CATALYTIC DOMAIN-CONTAINING PROTEIN"/>
    <property type="match status" value="1"/>
</dbReference>
<keyword evidence="1" id="KW-0472">Membrane</keyword>
<dbReference type="AlphaFoldDB" id="A0A0U5FYJ1"/>
<keyword evidence="1" id="KW-1133">Transmembrane helix</keyword>
<dbReference type="PANTHER" id="PTHR37539">
    <property type="entry name" value="SECRETED PROTEIN-RELATED"/>
    <property type="match status" value="1"/>
</dbReference>
<dbReference type="EMBL" id="CDMC01000004">
    <property type="protein sequence ID" value="CEL04722.1"/>
    <property type="molecule type" value="Genomic_DNA"/>
</dbReference>
<dbReference type="OrthoDB" id="6361347at2759"/>
<feature type="transmembrane region" description="Helical" evidence="1">
    <location>
        <begin position="477"/>
        <end position="497"/>
    </location>
</feature>
<evidence type="ECO:0000313" key="3">
    <source>
        <dbReference type="EMBL" id="CEL04722.1"/>
    </source>
</evidence>
<keyword evidence="4" id="KW-1185">Reference proteome</keyword>
<dbReference type="InterPro" id="IPR037473">
    <property type="entry name" value="Lcp-like"/>
</dbReference>
<accession>A0A0U5FYJ1</accession>
<evidence type="ECO:0000259" key="2">
    <source>
        <dbReference type="Pfam" id="PF09995"/>
    </source>
</evidence>
<sequence length="512" mass="57371">MLLLVVSRVNSPRQASSKYKSVQLSALHVGQSKQDSLILSSRLLKGRVRDKSEEAAMGNPKIGERVTVCGYSFTWTEDHLSKEEIEPFRQQYDTLGAAALERIQAIRQESETKSADVYEILREHHTTDPILAKFWDEVHTVPDWVDWDQLTRGQTFFYRYAIANIVGFALQGFMAENSAAPGVVEVLVRTGGFSTRMLLGRLLETFQWLIQVTQNAASIKPDGEGHIATVRVRLLHSSVRHRVLQLCQRRPDYFDTQTYGIPVNTLDSIHSISTFCCNPMWLQLPMFGLIPLDDRQIADYIAVFRYLAYLLGTPTSYFETVEKAKCAMESFLVHEVRTTETSRTVAYNFLECVTNLPPPFSVSSGFVAAGSRWINGDALCDELELERPGIVYRLSFVGFVIFATVLAWVQKVIPGVDSFMVNFFRTNLYAGIVQRKSRTRFDFKYVPQMGRKTGKEAYASKGQSAAKRMDIGLAEMVFLGVLGGSVLMTIGAVAGVLRYTPTLLASVSGTLT</sequence>
<proteinExistence type="predicted"/>